<sequence length="471" mass="53421">MAEALESGLGAAVPSGKKSLFSKSIWAKPAAQKEGIEFFSRADELWPSRLAEEERKRQKKATKLERKRSTLSAERRTSSTPDSKRRRVSQNEDDRHSSEGSLNHEDPDEASRARSRKSNSSFRQKPETPAVSLTERYSRDLHAKSQESSKKQRPATVYISLSDSDNEAGPGNMYGGNKAFALDDDDDDMIAIDSRPVPLIEDEANISDEEFPELARQARERAKQRELERLKAGRSFNNKNHDSFGSKTSVDIDDDIFEERPLIAEDPIVEIFVSSVIENTIPLRVQRKLSQTIHKVKLAWCDKQNFSGQPLQSSIQDNIFFTWKGIRLFDLTTCKSLGLKIDGSGHIRSAGEGFAEGKIHFEAWTQDLYDSSQRRSKAEKDASNEDEAEMAEQPVEKKLRLFLKAKDQQPMKIFVKPTTTFSKMVSAFRQSKDLPEEQQITLYFDGDKLDPNSMVEDVDLDDLDNIEVHVR</sequence>
<feature type="compositionally biased region" description="Basic and acidic residues" evidence="1">
    <location>
        <begin position="136"/>
        <end position="150"/>
    </location>
</feature>
<proteinExistence type="predicted"/>
<dbReference type="InterPro" id="IPR022617">
    <property type="entry name" value="Rad60/SUMO-like_dom"/>
</dbReference>
<name>A0A9P6VP78_9HELO</name>
<feature type="domain" description="Ubiquitin-like" evidence="2">
    <location>
        <begin position="399"/>
        <end position="471"/>
    </location>
</feature>
<accession>A0A9P6VP78</accession>
<dbReference type="AlphaFoldDB" id="A0A9P6VP78"/>
<dbReference type="Proteomes" id="UP000785200">
    <property type="component" value="Unassembled WGS sequence"/>
</dbReference>
<feature type="compositionally biased region" description="Basic and acidic residues" evidence="1">
    <location>
        <begin position="47"/>
        <end position="77"/>
    </location>
</feature>
<protein>
    <recommendedName>
        <fullName evidence="2">Ubiquitin-like domain-containing protein</fullName>
    </recommendedName>
</protein>
<dbReference type="OrthoDB" id="3365399at2759"/>
<organism evidence="3 4">
    <name type="scientific">Hyphodiscus hymeniophilus</name>
    <dbReference type="NCBI Taxonomy" id="353542"/>
    <lineage>
        <taxon>Eukaryota</taxon>
        <taxon>Fungi</taxon>
        <taxon>Dikarya</taxon>
        <taxon>Ascomycota</taxon>
        <taxon>Pezizomycotina</taxon>
        <taxon>Leotiomycetes</taxon>
        <taxon>Helotiales</taxon>
        <taxon>Hyphodiscaceae</taxon>
        <taxon>Hyphodiscus</taxon>
    </lineage>
</organism>
<gene>
    <name evidence="3" type="ORF">D0Z07_2607</name>
</gene>
<dbReference type="SUPFAM" id="SSF54236">
    <property type="entry name" value="Ubiquitin-like"/>
    <property type="match status" value="1"/>
</dbReference>
<dbReference type="Gene3D" id="3.10.20.90">
    <property type="entry name" value="Phosphatidylinositol 3-kinase Catalytic Subunit, Chain A, domain 1"/>
    <property type="match status" value="1"/>
</dbReference>
<feature type="region of interest" description="Disordered" evidence="1">
    <location>
        <begin position="47"/>
        <end position="156"/>
    </location>
</feature>
<dbReference type="InterPro" id="IPR029071">
    <property type="entry name" value="Ubiquitin-like_domsf"/>
</dbReference>
<dbReference type="Pfam" id="PF11976">
    <property type="entry name" value="Rad60-SLD"/>
    <property type="match status" value="1"/>
</dbReference>
<dbReference type="PROSITE" id="PS50053">
    <property type="entry name" value="UBIQUITIN_2"/>
    <property type="match status" value="1"/>
</dbReference>
<evidence type="ECO:0000259" key="2">
    <source>
        <dbReference type="PROSITE" id="PS50053"/>
    </source>
</evidence>
<reference evidence="3" key="1">
    <citation type="submission" date="2019-07" db="EMBL/GenBank/DDBJ databases">
        <title>Hyphodiscus hymeniophilus genome sequencing and assembly.</title>
        <authorList>
            <person name="Kramer G."/>
            <person name="Nodwell J."/>
        </authorList>
    </citation>
    <scope>NUCLEOTIDE SEQUENCE</scope>
    <source>
        <strain evidence="3">ATCC 34498</strain>
    </source>
</reference>
<evidence type="ECO:0000313" key="3">
    <source>
        <dbReference type="EMBL" id="KAG0651124.1"/>
    </source>
</evidence>
<evidence type="ECO:0000256" key="1">
    <source>
        <dbReference type="SAM" id="MobiDB-lite"/>
    </source>
</evidence>
<feature type="compositionally biased region" description="Basic and acidic residues" evidence="1">
    <location>
        <begin position="372"/>
        <end position="383"/>
    </location>
</feature>
<dbReference type="InterPro" id="IPR000626">
    <property type="entry name" value="Ubiquitin-like_dom"/>
</dbReference>
<evidence type="ECO:0000313" key="4">
    <source>
        <dbReference type="Proteomes" id="UP000785200"/>
    </source>
</evidence>
<dbReference type="SMART" id="SM00213">
    <property type="entry name" value="UBQ"/>
    <property type="match status" value="1"/>
</dbReference>
<keyword evidence="4" id="KW-1185">Reference proteome</keyword>
<feature type="region of interest" description="Disordered" evidence="1">
    <location>
        <begin position="372"/>
        <end position="392"/>
    </location>
</feature>
<feature type="region of interest" description="Disordered" evidence="1">
    <location>
        <begin position="1"/>
        <end position="20"/>
    </location>
</feature>
<feature type="compositionally biased region" description="Basic and acidic residues" evidence="1">
    <location>
        <begin position="89"/>
        <end position="112"/>
    </location>
</feature>
<comment type="caution">
    <text evidence="3">The sequence shown here is derived from an EMBL/GenBank/DDBJ whole genome shotgun (WGS) entry which is preliminary data.</text>
</comment>
<dbReference type="EMBL" id="VNKQ01000005">
    <property type="protein sequence ID" value="KAG0651124.1"/>
    <property type="molecule type" value="Genomic_DNA"/>
</dbReference>